<evidence type="ECO:0000313" key="2">
    <source>
        <dbReference type="EMBL" id="MEW9625008.1"/>
    </source>
</evidence>
<name>A0ABV3QQW9_9GAMM</name>
<keyword evidence="1" id="KW-0175">Coiled coil</keyword>
<reference evidence="2 3" key="1">
    <citation type="submission" date="2024-06" db="EMBL/GenBank/DDBJ databases">
        <authorList>
            <person name="Woo H."/>
        </authorList>
    </citation>
    <scope>NUCLEOTIDE SEQUENCE [LARGE SCALE GENOMIC DNA]</scope>
    <source>
        <strain evidence="2 3">S2-g</strain>
    </source>
</reference>
<gene>
    <name evidence="2" type="ORF">ABQJ56_12325</name>
</gene>
<comment type="caution">
    <text evidence="2">The sequence shown here is derived from an EMBL/GenBank/DDBJ whole genome shotgun (WGS) entry which is preliminary data.</text>
</comment>
<evidence type="ECO:0000313" key="3">
    <source>
        <dbReference type="Proteomes" id="UP001556170"/>
    </source>
</evidence>
<organism evidence="2 3">
    <name type="scientific">Rhodanobacter geophilus</name>
    <dbReference type="NCBI Taxonomy" id="3162488"/>
    <lineage>
        <taxon>Bacteria</taxon>
        <taxon>Pseudomonadati</taxon>
        <taxon>Pseudomonadota</taxon>
        <taxon>Gammaproteobacteria</taxon>
        <taxon>Lysobacterales</taxon>
        <taxon>Rhodanobacteraceae</taxon>
        <taxon>Rhodanobacter</taxon>
    </lineage>
</organism>
<dbReference type="Proteomes" id="UP001556170">
    <property type="component" value="Unassembled WGS sequence"/>
</dbReference>
<dbReference type="EMBL" id="JBFOHL010000010">
    <property type="protein sequence ID" value="MEW9625008.1"/>
    <property type="molecule type" value="Genomic_DNA"/>
</dbReference>
<feature type="coiled-coil region" evidence="1">
    <location>
        <begin position="100"/>
        <end position="147"/>
    </location>
</feature>
<dbReference type="RefSeq" id="WP_367845300.1">
    <property type="nucleotide sequence ID" value="NZ_JBFOHL010000010.1"/>
</dbReference>
<evidence type="ECO:0008006" key="4">
    <source>
        <dbReference type="Google" id="ProtNLM"/>
    </source>
</evidence>
<sequence>MNEFEWRQQMRSLRQPVAPRRDLWGAIDAALEARDDDAAAAPAARHASRQPWLLAAALAGAFLLAGSIGLRLHRDAGTVTGNAPALTNAPAPWNPSDPRLSGAAIELDAARLELQQAIQQSPHSPALQRLLARTERQQTQLRQLVHEAG</sequence>
<keyword evidence="3" id="KW-1185">Reference proteome</keyword>
<accession>A0ABV3QQW9</accession>
<evidence type="ECO:0000256" key="1">
    <source>
        <dbReference type="SAM" id="Coils"/>
    </source>
</evidence>
<proteinExistence type="predicted"/>
<protein>
    <recommendedName>
        <fullName evidence="4">Anti-sigma factor</fullName>
    </recommendedName>
</protein>